<dbReference type="RefSeq" id="WP_160362971.1">
    <property type="nucleotide sequence ID" value="NZ_JACEIB010000026.1"/>
</dbReference>
<feature type="transmembrane region" description="Helical" evidence="1">
    <location>
        <begin position="50"/>
        <end position="70"/>
    </location>
</feature>
<proteinExistence type="predicted"/>
<evidence type="ECO:0000256" key="1">
    <source>
        <dbReference type="SAM" id="Phobius"/>
    </source>
</evidence>
<keyword evidence="3" id="KW-1185">Reference proteome</keyword>
<keyword evidence="1" id="KW-1133">Transmembrane helix</keyword>
<feature type="transmembrane region" description="Helical" evidence="1">
    <location>
        <begin position="21"/>
        <end position="44"/>
    </location>
</feature>
<protein>
    <submittedName>
        <fullName evidence="2">Uncharacterized protein</fullName>
    </submittedName>
</protein>
<accession>A0A838L8I8</accession>
<evidence type="ECO:0000313" key="3">
    <source>
        <dbReference type="Proteomes" id="UP000570166"/>
    </source>
</evidence>
<keyword evidence="1" id="KW-0812">Transmembrane</keyword>
<keyword evidence="1" id="KW-0472">Membrane</keyword>
<name>A0A838L8I8_9SPHN</name>
<dbReference type="EMBL" id="JACEIB010000026">
    <property type="protein sequence ID" value="MBA2935773.1"/>
    <property type="molecule type" value="Genomic_DNA"/>
</dbReference>
<reference evidence="2 3" key="1">
    <citation type="submission" date="2020-07" db="EMBL/GenBank/DDBJ databases">
        <authorList>
            <person name="Sun Q."/>
        </authorList>
    </citation>
    <scope>NUCLEOTIDE SEQUENCE [LARGE SCALE GENOMIC DNA]</scope>
    <source>
        <strain evidence="2 3">CGMCC 1.13654</strain>
    </source>
</reference>
<evidence type="ECO:0000313" key="2">
    <source>
        <dbReference type="EMBL" id="MBA2935773.1"/>
    </source>
</evidence>
<comment type="caution">
    <text evidence="2">The sequence shown here is derived from an EMBL/GenBank/DDBJ whole genome shotgun (WGS) entry which is preliminary data.</text>
</comment>
<dbReference type="Proteomes" id="UP000570166">
    <property type="component" value="Unassembled WGS sequence"/>
</dbReference>
<dbReference type="AlphaFoldDB" id="A0A838L8I8"/>
<gene>
    <name evidence="2" type="ORF">HZF05_16965</name>
</gene>
<sequence length="76" mass="8376">MHSESDRKGRLAGLMLWLRDVASLVLGISLVLFGTILLYTIYFAVRTGELAPFGRMVGIVTFVACLRILIAPPPEE</sequence>
<organism evidence="2 3">
    <name type="scientific">Sphingomonas chungangi</name>
    <dbReference type="NCBI Taxonomy" id="2683589"/>
    <lineage>
        <taxon>Bacteria</taxon>
        <taxon>Pseudomonadati</taxon>
        <taxon>Pseudomonadota</taxon>
        <taxon>Alphaproteobacteria</taxon>
        <taxon>Sphingomonadales</taxon>
        <taxon>Sphingomonadaceae</taxon>
        <taxon>Sphingomonas</taxon>
    </lineage>
</organism>